<evidence type="ECO:0000256" key="1">
    <source>
        <dbReference type="ARBA" id="ARBA00004571"/>
    </source>
</evidence>
<gene>
    <name evidence="15" type="ORF">NYF23_09400</name>
</gene>
<comment type="subcellular location">
    <subcellularLocation>
        <location evidence="1">Cell outer membrane</location>
        <topology evidence="1">Multi-pass membrane protein</topology>
    </subcellularLocation>
</comment>
<feature type="domain" description="TonB-dependent receptor plug" evidence="14">
    <location>
        <begin position="49"/>
        <end position="156"/>
    </location>
</feature>
<keyword evidence="3" id="KW-1134">Transmembrane beta strand</keyword>
<evidence type="ECO:0000256" key="6">
    <source>
        <dbReference type="ARBA" id="ARBA00023004"/>
    </source>
</evidence>
<dbReference type="InterPro" id="IPR036942">
    <property type="entry name" value="Beta-barrel_TonB_sf"/>
</dbReference>
<feature type="domain" description="TonB-dependent receptor-like beta-barrel" evidence="13">
    <location>
        <begin position="415"/>
        <end position="905"/>
    </location>
</feature>
<evidence type="ECO:0000313" key="15">
    <source>
        <dbReference type="EMBL" id="UVW34237.1"/>
    </source>
</evidence>
<evidence type="ECO:0000259" key="14">
    <source>
        <dbReference type="Pfam" id="PF07715"/>
    </source>
</evidence>
<evidence type="ECO:0000256" key="2">
    <source>
        <dbReference type="ARBA" id="ARBA00022448"/>
    </source>
</evidence>
<keyword evidence="8 11" id="KW-0798">TonB box</keyword>
<dbReference type="Proteomes" id="UP001059934">
    <property type="component" value="Chromosome"/>
</dbReference>
<dbReference type="InterPro" id="IPR000531">
    <property type="entry name" value="Beta-barrel_TonB"/>
</dbReference>
<keyword evidence="9 11" id="KW-0472">Membrane</keyword>
<organism evidence="15 16">
    <name type="scientific">SAR92 clade bacterium H455</name>
    <dbReference type="NCBI Taxonomy" id="2974818"/>
    <lineage>
        <taxon>Bacteria</taxon>
        <taxon>Pseudomonadati</taxon>
        <taxon>Pseudomonadota</taxon>
        <taxon>Gammaproteobacteria</taxon>
        <taxon>Cellvibrionales</taxon>
        <taxon>Porticoccaceae</taxon>
        <taxon>SAR92 clade</taxon>
    </lineage>
</organism>
<evidence type="ECO:0000313" key="16">
    <source>
        <dbReference type="Proteomes" id="UP001059934"/>
    </source>
</evidence>
<evidence type="ECO:0000259" key="13">
    <source>
        <dbReference type="Pfam" id="PF00593"/>
    </source>
</evidence>
<keyword evidence="10" id="KW-0998">Cell outer membrane</keyword>
<comment type="similarity">
    <text evidence="11">Belongs to the TonB-dependent receptor family.</text>
</comment>
<protein>
    <submittedName>
        <fullName evidence="15">TonB-dependent receptor</fullName>
    </submittedName>
</protein>
<dbReference type="InterPro" id="IPR037066">
    <property type="entry name" value="Plug_dom_sf"/>
</dbReference>
<dbReference type="EMBL" id="CP103416">
    <property type="protein sequence ID" value="UVW34237.1"/>
    <property type="molecule type" value="Genomic_DNA"/>
</dbReference>
<dbReference type="Gene3D" id="2.40.170.20">
    <property type="entry name" value="TonB-dependent receptor, beta-barrel domain"/>
    <property type="match status" value="1"/>
</dbReference>
<reference evidence="15" key="1">
    <citation type="submission" date="2022-08" db="EMBL/GenBank/DDBJ databases">
        <title>Catabolic pathway analysis in culturable SAR92 clade bacteria reveals their overlooked roles in DMSP degradation in coastal seas.</title>
        <authorList>
            <person name="He X."/>
            <person name="Zhang X."/>
            <person name="Zhang Y."/>
        </authorList>
    </citation>
    <scope>NUCLEOTIDE SEQUENCE</scope>
    <source>
        <strain evidence="15">H455</strain>
    </source>
</reference>
<dbReference type="Gene3D" id="2.170.130.10">
    <property type="entry name" value="TonB-dependent receptor, plug domain"/>
    <property type="match status" value="1"/>
</dbReference>
<evidence type="ECO:0000256" key="10">
    <source>
        <dbReference type="ARBA" id="ARBA00023237"/>
    </source>
</evidence>
<evidence type="ECO:0000256" key="9">
    <source>
        <dbReference type="ARBA" id="ARBA00023136"/>
    </source>
</evidence>
<dbReference type="Pfam" id="PF07715">
    <property type="entry name" value="Plug"/>
    <property type="match status" value="1"/>
</dbReference>
<proteinExistence type="inferred from homology"/>
<evidence type="ECO:0000256" key="8">
    <source>
        <dbReference type="ARBA" id="ARBA00023077"/>
    </source>
</evidence>
<feature type="chain" id="PRO_5047272907" evidence="12">
    <location>
        <begin position="26"/>
        <end position="939"/>
    </location>
</feature>
<dbReference type="PANTHER" id="PTHR32552:SF81">
    <property type="entry name" value="TONB-DEPENDENT OUTER MEMBRANE RECEPTOR"/>
    <property type="match status" value="1"/>
</dbReference>
<evidence type="ECO:0000256" key="5">
    <source>
        <dbReference type="ARBA" id="ARBA00022692"/>
    </source>
</evidence>
<feature type="signal peptide" evidence="12">
    <location>
        <begin position="1"/>
        <end position="25"/>
    </location>
</feature>
<keyword evidence="15" id="KW-0675">Receptor</keyword>
<name>A0ABY5TK55_9GAMM</name>
<keyword evidence="7" id="KW-0406">Ion transport</keyword>
<keyword evidence="12" id="KW-0732">Signal</keyword>
<dbReference type="InterPro" id="IPR039426">
    <property type="entry name" value="TonB-dep_rcpt-like"/>
</dbReference>
<evidence type="ECO:0000256" key="3">
    <source>
        <dbReference type="ARBA" id="ARBA00022452"/>
    </source>
</evidence>
<keyword evidence="16" id="KW-1185">Reference proteome</keyword>
<evidence type="ECO:0000256" key="11">
    <source>
        <dbReference type="RuleBase" id="RU003357"/>
    </source>
</evidence>
<sequence length="939" mass="104022">MFKQNKNIVRNALVAAVALSVNSYAQEGMDEDYGIDEIIVTSTKRETSLMETAVAVSAFGQESLDNQGVKNLLDIGDMVPNMQIALSPSDSGVQVVVRGLTSNNFTEIGDPTVAMHFDGLYSPRPQAGLALMYDVERVEISRGPQGTLFGRNSTAGSINVISARPNFDQQEGKIEVEMGKYAQRTVKGWFNLPVNDKLALRASVLKETADTWYNQTQDKFDLAWDTDGDGSTTGAYDVAADGIPNVDQRRNREVSDSDAYGSVDRSGARLGMRFEPTNDVSLDLIADYFQDKSPGGLSLKDCEKAEGTFFACEEDQYDVSVNVPGEMDMTMLGLRSVLTWDITEDVVFEGRVGYSQQKRSQVHDASTVYADPDHPAYGITRTWYDDNAAPDGCTGGNGSMVECPNLVNNLPLLESLGYGDVAMQPFNDLSLSTNYSDYRSVVSELQLKSQSDSNLQWITGVFYMKEDNEIRFDVEDPFCCGGVLPLAQSFVQPERLVESLAGFVQFDYKVNEQLNLTAGYRYTHDTKEDIGGRNYITAGYRQPNIGLYDPAASFWMESWTRVGLEPTAGIGGTGPYQSDVLNNDMGTAGDDFLNRLQYSDNSHKGAWSKGTWKVGFDYLLNDDLFLYGSVATGYKSGGFGDSVDICDCNITDTFDYDPENNITYELGFKATMLDGKLNLLGNVFLMDNTDLQDTFYATITGVGAEIQVPADYDDTEGRTDVCTTGEGDCVIVGRDIGTLITQNIGETRNMGVELEFDWRPYNGGRVNGWVAWLDSEITELDNSQDNWFCLERALLGLTNCPDKTTRTIDGNDIEGRYQSFVGNAMPWSPEYSATVTFEHNWYLYNGIRLSPIVSAHWQDEMFFDKGNFDEGALHSGQDAFATADVALRLINEESAWAVELYVRNVTDEVVRNWADRGPGFMRASLGKPRHYGVKFNMAF</sequence>
<dbReference type="SUPFAM" id="SSF56935">
    <property type="entry name" value="Porins"/>
    <property type="match status" value="1"/>
</dbReference>
<dbReference type="Pfam" id="PF00593">
    <property type="entry name" value="TonB_dep_Rec_b-barrel"/>
    <property type="match status" value="1"/>
</dbReference>
<evidence type="ECO:0000256" key="4">
    <source>
        <dbReference type="ARBA" id="ARBA00022496"/>
    </source>
</evidence>
<keyword evidence="4" id="KW-0410">Iron transport</keyword>
<accession>A0ABY5TK55</accession>
<dbReference type="PANTHER" id="PTHR32552">
    <property type="entry name" value="FERRICHROME IRON RECEPTOR-RELATED"/>
    <property type="match status" value="1"/>
</dbReference>
<dbReference type="InterPro" id="IPR012910">
    <property type="entry name" value="Plug_dom"/>
</dbReference>
<keyword evidence="5" id="KW-0812">Transmembrane</keyword>
<evidence type="ECO:0000256" key="7">
    <source>
        <dbReference type="ARBA" id="ARBA00023065"/>
    </source>
</evidence>
<keyword evidence="2" id="KW-0813">Transport</keyword>
<keyword evidence="6" id="KW-0408">Iron</keyword>
<evidence type="ECO:0000256" key="12">
    <source>
        <dbReference type="SAM" id="SignalP"/>
    </source>
</evidence>